<accession>A0ABM0Q0P3</accession>
<dbReference type="InterPro" id="IPR026234">
    <property type="entry name" value="MRGPCRFAMILY"/>
</dbReference>
<dbReference type="Gene3D" id="1.20.1070.10">
    <property type="entry name" value="Rhodopsin 7-helix transmembrane proteins"/>
    <property type="match status" value="1"/>
</dbReference>
<feature type="transmembrane region" description="Helical" evidence="8">
    <location>
        <begin position="80"/>
        <end position="101"/>
    </location>
</feature>
<keyword evidence="7" id="KW-0807">Transducer</keyword>
<evidence type="ECO:0000256" key="8">
    <source>
        <dbReference type="SAM" id="Phobius"/>
    </source>
</evidence>
<dbReference type="SUPFAM" id="SSF81321">
    <property type="entry name" value="Family A G protein-coupled receptor-like"/>
    <property type="match status" value="1"/>
</dbReference>
<keyword evidence="2 8" id="KW-0812">Transmembrane</keyword>
<keyword evidence="9" id="KW-1185">Reference proteome</keyword>
<keyword evidence="4" id="KW-0297">G-protein coupled receptor</keyword>
<keyword evidence="6 10" id="KW-0675">Receptor</keyword>
<evidence type="ECO:0000313" key="10">
    <source>
        <dbReference type="RefSeq" id="XP_008561934.1"/>
    </source>
</evidence>
<reference evidence="10" key="1">
    <citation type="submission" date="2025-08" db="UniProtKB">
        <authorList>
            <consortium name="RefSeq"/>
        </authorList>
    </citation>
    <scope>IDENTIFICATION</scope>
</reference>
<sequence length="178" mass="19010">MFGMFSRWRTFNSVVFYLTLVTGVAGLVGNGLVLWNLGFHIEKGPFSVYLLHLAAADFLFLGCHVGFSVVQAALGSQDTLYFVVTFLWFAAGLWLLAALSAECCLSDVCPACYRGCRPRHASAVLCALVWALTLPAVLLPASACGLLRSSCKAACGAVHLCASRDRLQGQASAEDIVS</sequence>
<evidence type="ECO:0000256" key="4">
    <source>
        <dbReference type="ARBA" id="ARBA00023040"/>
    </source>
</evidence>
<protein>
    <submittedName>
        <fullName evidence="10">Mas-related G-protein coupled receptor member G</fullName>
    </submittedName>
</protein>
<dbReference type="Proteomes" id="UP000694923">
    <property type="component" value="Unplaced"/>
</dbReference>
<feature type="transmembrane region" description="Helical" evidence="8">
    <location>
        <begin position="14"/>
        <end position="37"/>
    </location>
</feature>
<evidence type="ECO:0000256" key="3">
    <source>
        <dbReference type="ARBA" id="ARBA00022989"/>
    </source>
</evidence>
<evidence type="ECO:0000256" key="2">
    <source>
        <dbReference type="ARBA" id="ARBA00022692"/>
    </source>
</evidence>
<dbReference type="RefSeq" id="XP_008561934.1">
    <property type="nucleotide sequence ID" value="XM_008563712.1"/>
</dbReference>
<comment type="subcellular location">
    <subcellularLocation>
        <location evidence="1">Membrane</location>
        <topology evidence="1">Multi-pass membrane protein</topology>
    </subcellularLocation>
</comment>
<evidence type="ECO:0000256" key="6">
    <source>
        <dbReference type="ARBA" id="ARBA00023170"/>
    </source>
</evidence>
<dbReference type="PRINTS" id="PR02108">
    <property type="entry name" value="MRGPCRFAMILY"/>
</dbReference>
<keyword evidence="5 8" id="KW-0472">Membrane</keyword>
<name>A0ABM0Q0P3_GALVR</name>
<dbReference type="Pfam" id="PF00001">
    <property type="entry name" value="7tm_1"/>
    <property type="match status" value="1"/>
</dbReference>
<feature type="transmembrane region" description="Helical" evidence="8">
    <location>
        <begin position="49"/>
        <end position="74"/>
    </location>
</feature>
<proteinExistence type="predicted"/>
<evidence type="ECO:0000256" key="1">
    <source>
        <dbReference type="ARBA" id="ARBA00004141"/>
    </source>
</evidence>
<evidence type="ECO:0000313" key="9">
    <source>
        <dbReference type="Proteomes" id="UP000694923"/>
    </source>
</evidence>
<keyword evidence="3 8" id="KW-1133">Transmembrane helix</keyword>
<dbReference type="GeneID" id="103582024"/>
<dbReference type="PANTHER" id="PTHR11334:SF32">
    <property type="entry name" value="MAS-RELATED G-PROTEIN COUPLED RECEPTOR MEMBER G"/>
    <property type="match status" value="1"/>
</dbReference>
<evidence type="ECO:0000256" key="5">
    <source>
        <dbReference type="ARBA" id="ARBA00023136"/>
    </source>
</evidence>
<dbReference type="PANTHER" id="PTHR11334">
    <property type="entry name" value="MAS-RELATED G-PROTEIN COUPLED RECEPTOR"/>
    <property type="match status" value="1"/>
</dbReference>
<gene>
    <name evidence="10" type="primary">MRGPRG</name>
</gene>
<dbReference type="InterPro" id="IPR000276">
    <property type="entry name" value="GPCR_Rhodpsn"/>
</dbReference>
<organism evidence="9 10">
    <name type="scientific">Galeopterus variegatus</name>
    <name type="common">Malayan flying lemur</name>
    <name type="synonym">Cynocephalus variegatus</name>
    <dbReference type="NCBI Taxonomy" id="482537"/>
    <lineage>
        <taxon>Eukaryota</taxon>
        <taxon>Metazoa</taxon>
        <taxon>Chordata</taxon>
        <taxon>Craniata</taxon>
        <taxon>Vertebrata</taxon>
        <taxon>Euteleostomi</taxon>
        <taxon>Mammalia</taxon>
        <taxon>Eutheria</taxon>
        <taxon>Euarchontoglires</taxon>
        <taxon>Dermoptera</taxon>
        <taxon>Cynocephalidae</taxon>
        <taxon>Galeopterus</taxon>
    </lineage>
</organism>
<feature type="transmembrane region" description="Helical" evidence="8">
    <location>
        <begin position="122"/>
        <end position="143"/>
    </location>
</feature>
<evidence type="ECO:0000256" key="7">
    <source>
        <dbReference type="ARBA" id="ARBA00023224"/>
    </source>
</evidence>